<proteinExistence type="predicted"/>
<protein>
    <submittedName>
        <fullName evidence="6">MYND-type domain-containing protein</fullName>
    </submittedName>
</protein>
<comment type="caution">
    <text evidence="6">The sequence shown here is derived from an EMBL/GenBank/DDBJ whole genome shotgun (WGS) entry which is preliminary data.</text>
</comment>
<keyword evidence="7" id="KW-1185">Reference proteome</keyword>
<reference evidence="6" key="1">
    <citation type="submission" date="2020-05" db="EMBL/GenBank/DDBJ databases">
        <title>Mycena genomes resolve the evolution of fungal bioluminescence.</title>
        <authorList>
            <person name="Tsai I.J."/>
        </authorList>
    </citation>
    <scope>NUCLEOTIDE SEQUENCE</scope>
    <source>
        <strain evidence="6">CCC161011</strain>
    </source>
</reference>
<keyword evidence="2 4" id="KW-0863">Zinc-finger</keyword>
<keyword evidence="1" id="KW-0479">Metal-binding</keyword>
<evidence type="ECO:0000256" key="1">
    <source>
        <dbReference type="ARBA" id="ARBA00022723"/>
    </source>
</evidence>
<dbReference type="EMBL" id="JACAZI010000018">
    <property type="protein sequence ID" value="KAF7341384.1"/>
    <property type="molecule type" value="Genomic_DNA"/>
</dbReference>
<dbReference type="Proteomes" id="UP000620124">
    <property type="component" value="Unassembled WGS sequence"/>
</dbReference>
<evidence type="ECO:0000256" key="2">
    <source>
        <dbReference type="ARBA" id="ARBA00022771"/>
    </source>
</evidence>
<feature type="domain" description="MYND-type" evidence="5">
    <location>
        <begin position="133"/>
        <end position="175"/>
    </location>
</feature>
<evidence type="ECO:0000256" key="3">
    <source>
        <dbReference type="ARBA" id="ARBA00022833"/>
    </source>
</evidence>
<dbReference type="Gene3D" id="6.10.140.2220">
    <property type="match status" value="1"/>
</dbReference>
<dbReference type="OrthoDB" id="3039696at2759"/>
<accession>A0A8H6XIP3</accession>
<evidence type="ECO:0000313" key="6">
    <source>
        <dbReference type="EMBL" id="KAF7341384.1"/>
    </source>
</evidence>
<keyword evidence="3" id="KW-0862">Zinc</keyword>
<sequence>MRQTLISASRFYESSVSVESVDFFCRPVKSCHTLAQGLIHIDGQHASSRNGAHRTNALYGLAPLLIPMLVHHTPSVDQEREWFSRMLLKKGFMVPGMLIKPPPELPAVNDYYFVARYEMMLPRLRCKCMHLNCPSTGVIPVLTTLCAQCGVVNYCSSQCQKLAWNAERCPHKDICSVIARFRGKLGFARPLLSDSVDKGAVRLVDEGWRKWLVRTQVGHARVAMRDNGISPRTCRAIWLHIFFLNRAKGLIPLHWRIVWRGRVGKLGELFRTSYIEDYV</sequence>
<dbReference type="InterPro" id="IPR002893">
    <property type="entry name" value="Znf_MYND"/>
</dbReference>
<dbReference type="SUPFAM" id="SSF144232">
    <property type="entry name" value="HIT/MYND zinc finger-like"/>
    <property type="match status" value="1"/>
</dbReference>
<organism evidence="6 7">
    <name type="scientific">Mycena venus</name>
    <dbReference type="NCBI Taxonomy" id="2733690"/>
    <lineage>
        <taxon>Eukaryota</taxon>
        <taxon>Fungi</taxon>
        <taxon>Dikarya</taxon>
        <taxon>Basidiomycota</taxon>
        <taxon>Agaricomycotina</taxon>
        <taxon>Agaricomycetes</taxon>
        <taxon>Agaricomycetidae</taxon>
        <taxon>Agaricales</taxon>
        <taxon>Marasmiineae</taxon>
        <taxon>Mycenaceae</taxon>
        <taxon>Mycena</taxon>
    </lineage>
</organism>
<dbReference type="GO" id="GO:0008270">
    <property type="term" value="F:zinc ion binding"/>
    <property type="evidence" value="ECO:0007669"/>
    <property type="project" value="UniProtKB-KW"/>
</dbReference>
<gene>
    <name evidence="6" type="ORF">MVEN_01874900</name>
</gene>
<dbReference type="PROSITE" id="PS50865">
    <property type="entry name" value="ZF_MYND_2"/>
    <property type="match status" value="1"/>
</dbReference>
<name>A0A8H6XIP3_9AGAR</name>
<evidence type="ECO:0000313" key="7">
    <source>
        <dbReference type="Proteomes" id="UP000620124"/>
    </source>
</evidence>
<evidence type="ECO:0000256" key="4">
    <source>
        <dbReference type="PROSITE-ProRule" id="PRU00134"/>
    </source>
</evidence>
<dbReference type="AlphaFoldDB" id="A0A8H6XIP3"/>
<evidence type="ECO:0000259" key="5">
    <source>
        <dbReference type="PROSITE" id="PS50865"/>
    </source>
</evidence>